<dbReference type="EMBL" id="JAADJU010000005">
    <property type="protein sequence ID" value="NMP27439.1"/>
    <property type="molecule type" value="Genomic_DNA"/>
</dbReference>
<reference evidence="2 3" key="2">
    <citation type="submission" date="2020-06" db="EMBL/GenBank/DDBJ databases">
        <title>Polyphasic characterization of a Rahnella strain isolated from tree sap.</title>
        <authorList>
            <person name="Kim I.S."/>
        </authorList>
    </citation>
    <scope>NUCLEOTIDE SEQUENCE [LARGE SCALE GENOMIC DNA]</scope>
    <source>
        <strain evidence="2 3">SAP-1</strain>
    </source>
</reference>
<organism evidence="2 3">
    <name type="scientific">Rouxiella aceris</name>
    <dbReference type="NCBI Taxonomy" id="2703884"/>
    <lineage>
        <taxon>Bacteria</taxon>
        <taxon>Pseudomonadati</taxon>
        <taxon>Pseudomonadota</taxon>
        <taxon>Gammaproteobacteria</taxon>
        <taxon>Enterobacterales</taxon>
        <taxon>Yersiniaceae</taxon>
        <taxon>Rouxiella</taxon>
    </lineage>
</organism>
<keyword evidence="3" id="KW-1185">Reference proteome</keyword>
<dbReference type="Proteomes" id="UP000585363">
    <property type="component" value="Unassembled WGS sequence"/>
</dbReference>
<reference evidence="2 3" key="1">
    <citation type="submission" date="2020-01" db="EMBL/GenBank/DDBJ databases">
        <authorList>
            <person name="Lee S.D."/>
        </authorList>
    </citation>
    <scope>NUCLEOTIDE SEQUENCE [LARGE SCALE GENOMIC DNA]</scope>
    <source>
        <strain evidence="2 3">SAP-1</strain>
    </source>
</reference>
<dbReference type="InterPro" id="IPR011051">
    <property type="entry name" value="RmlC_Cupin_sf"/>
</dbReference>
<accession>A0A848MJX9</accession>
<evidence type="ECO:0000313" key="3">
    <source>
        <dbReference type="Proteomes" id="UP000585363"/>
    </source>
</evidence>
<comment type="caution">
    <text evidence="2">The sequence shown here is derived from an EMBL/GenBank/DDBJ whole genome shotgun (WGS) entry which is preliminary data.</text>
</comment>
<dbReference type="Gene3D" id="2.60.120.10">
    <property type="entry name" value="Jelly Rolls"/>
    <property type="match status" value="1"/>
</dbReference>
<dbReference type="Pfam" id="PF07883">
    <property type="entry name" value="Cupin_2"/>
    <property type="match status" value="1"/>
</dbReference>
<evidence type="ECO:0000313" key="2">
    <source>
        <dbReference type="EMBL" id="NMP27439.1"/>
    </source>
</evidence>
<dbReference type="InterPro" id="IPR013096">
    <property type="entry name" value="Cupin_2"/>
</dbReference>
<evidence type="ECO:0000259" key="1">
    <source>
        <dbReference type="Pfam" id="PF07883"/>
    </source>
</evidence>
<dbReference type="RefSeq" id="WP_169403148.1">
    <property type="nucleotide sequence ID" value="NZ_JAADJU010000005.1"/>
</dbReference>
<gene>
    <name evidence="2" type="ORF">GW590_11235</name>
</gene>
<name>A0A848MJX9_9GAMM</name>
<dbReference type="SUPFAM" id="SSF51182">
    <property type="entry name" value="RmlC-like cupins"/>
    <property type="match status" value="1"/>
</dbReference>
<dbReference type="AlphaFoldDB" id="A0A848MJX9"/>
<feature type="domain" description="Cupin type-2" evidence="1">
    <location>
        <begin position="36"/>
        <end position="90"/>
    </location>
</feature>
<protein>
    <submittedName>
        <fullName evidence="2">Cupin domain-containing protein</fullName>
    </submittedName>
</protein>
<sequence>MEQGSVFSIAANLAQVWKSQSLGLVGNANIKILKMGGEGIPPEVHEDFDEMLIVLEGELPLIVEDKSLHLLTGDYCLVPKGHQHYVPAGSFGTLLLIDILAP</sequence>
<dbReference type="InterPro" id="IPR014710">
    <property type="entry name" value="RmlC-like_jellyroll"/>
</dbReference>
<proteinExistence type="predicted"/>